<dbReference type="OrthoDB" id="3845597at2"/>
<name>A0A318N9U4_9ACTN</name>
<dbReference type="InterPro" id="IPR035992">
    <property type="entry name" value="Ricin_B-like_lectins"/>
</dbReference>
<evidence type="ECO:0000313" key="2">
    <source>
        <dbReference type="EMBL" id="PYC62220.1"/>
    </source>
</evidence>
<dbReference type="AlphaFoldDB" id="A0A318N9U4"/>
<gene>
    <name evidence="2" type="ORF">C7C45_33030</name>
</gene>
<protein>
    <recommendedName>
        <fullName evidence="1">Ricin B lectin domain-containing protein</fullName>
    </recommendedName>
</protein>
<dbReference type="Pfam" id="PF14200">
    <property type="entry name" value="RicinB_lectin_2"/>
    <property type="match status" value="1"/>
</dbReference>
<dbReference type="SUPFAM" id="SSF50370">
    <property type="entry name" value="Ricin B-like lectins"/>
    <property type="match status" value="1"/>
</dbReference>
<keyword evidence="3" id="KW-1185">Reference proteome</keyword>
<feature type="domain" description="Ricin B lectin" evidence="1">
    <location>
        <begin position="1"/>
        <end position="42"/>
    </location>
</feature>
<comment type="caution">
    <text evidence="2">The sequence shown here is derived from an EMBL/GenBank/DDBJ whole genome shotgun (WGS) entry which is preliminary data.</text>
</comment>
<dbReference type="RefSeq" id="WP_146247495.1">
    <property type="nucleotide sequence ID" value="NZ_PYBV01000105.1"/>
</dbReference>
<evidence type="ECO:0000313" key="3">
    <source>
        <dbReference type="Proteomes" id="UP000248333"/>
    </source>
</evidence>
<accession>A0A318N9U4</accession>
<dbReference type="Proteomes" id="UP000248333">
    <property type="component" value="Unassembled WGS sequence"/>
</dbReference>
<sequence length="42" mass="4558">VSNFSTADGGAIVQWADLNGTNQQFRLANSSDGYVRLINRNS</sequence>
<dbReference type="Gene3D" id="2.80.10.50">
    <property type="match status" value="1"/>
</dbReference>
<feature type="non-terminal residue" evidence="2">
    <location>
        <position position="42"/>
    </location>
</feature>
<dbReference type="EMBL" id="PYBV01000105">
    <property type="protein sequence ID" value="PYC62220.1"/>
    <property type="molecule type" value="Genomic_DNA"/>
</dbReference>
<proteinExistence type="predicted"/>
<dbReference type="InterPro" id="IPR000772">
    <property type="entry name" value="Ricin_B_lectin"/>
</dbReference>
<feature type="non-terminal residue" evidence="2">
    <location>
        <position position="1"/>
    </location>
</feature>
<organism evidence="2 3">
    <name type="scientific">Micromonospora arborensis</name>
    <dbReference type="NCBI Taxonomy" id="2116518"/>
    <lineage>
        <taxon>Bacteria</taxon>
        <taxon>Bacillati</taxon>
        <taxon>Actinomycetota</taxon>
        <taxon>Actinomycetes</taxon>
        <taxon>Micromonosporales</taxon>
        <taxon>Micromonosporaceae</taxon>
        <taxon>Micromonospora</taxon>
    </lineage>
</organism>
<reference evidence="2 3" key="1">
    <citation type="submission" date="2018-03" db="EMBL/GenBank/DDBJ databases">
        <title>Bioinformatic expansion and discovery of thiopeptide antibiotics.</title>
        <authorList>
            <person name="Schwalen C.J."/>
            <person name="Hudson G.A."/>
            <person name="Mitchell D.A."/>
        </authorList>
    </citation>
    <scope>NUCLEOTIDE SEQUENCE [LARGE SCALE GENOMIC DNA]</scope>
    <source>
        <strain evidence="2 3">NRRL 8041</strain>
    </source>
</reference>
<evidence type="ECO:0000259" key="1">
    <source>
        <dbReference type="Pfam" id="PF14200"/>
    </source>
</evidence>